<evidence type="ECO:0000313" key="3">
    <source>
        <dbReference type="Proteomes" id="UP000727490"/>
    </source>
</evidence>
<accession>A0A951M9V8</accession>
<dbReference type="InterPro" id="IPR013196">
    <property type="entry name" value="HTH_11"/>
</dbReference>
<keyword evidence="3" id="KW-1185">Reference proteome</keyword>
<dbReference type="AlphaFoldDB" id="A0A951M9V8"/>
<feature type="domain" description="Helix-turn-helix type 11" evidence="1">
    <location>
        <begin position="9"/>
        <end position="56"/>
    </location>
</feature>
<organism evidence="2 3">
    <name type="scientific">Arthrospiribacter ruber</name>
    <dbReference type="NCBI Taxonomy" id="2487934"/>
    <lineage>
        <taxon>Bacteria</taxon>
        <taxon>Pseudomonadati</taxon>
        <taxon>Bacteroidota</taxon>
        <taxon>Cytophagia</taxon>
        <taxon>Cytophagales</taxon>
        <taxon>Cyclobacteriaceae</taxon>
        <taxon>Arthrospiribacter</taxon>
    </lineage>
</organism>
<sequence length="106" mass="12640">MEFIKQIERLQLMNKLIREQRTGSPEALAERLGVSRRQLYVYLEYLKDMGLDIQFSRRLNSFVFACEKQVYIDWRFEVLTSKDAKEFVGGLATFSNYSYVNHYLPQ</sequence>
<comment type="caution">
    <text evidence="2">The sequence shown here is derived from an EMBL/GenBank/DDBJ whole genome shotgun (WGS) entry which is preliminary data.</text>
</comment>
<evidence type="ECO:0000259" key="1">
    <source>
        <dbReference type="Pfam" id="PF08279"/>
    </source>
</evidence>
<reference evidence="2 3" key="1">
    <citation type="journal article" date="2020" name="Syst. Appl. Microbiol.">
        <title>Arthrospiribacter ruber gen. nov., sp. nov., a novel bacterium isolated from Arthrospira cultures.</title>
        <authorList>
            <person name="Waleron M."/>
            <person name="Misztak A."/>
            <person name="Waleron M.M."/>
            <person name="Furmaniak M."/>
            <person name="Mrozik A."/>
            <person name="Waleron K."/>
        </authorList>
    </citation>
    <scope>NUCLEOTIDE SEQUENCE [LARGE SCALE GENOMIC DNA]</scope>
    <source>
        <strain evidence="2 3">DPMB0001</strain>
    </source>
</reference>
<dbReference type="Proteomes" id="UP000727490">
    <property type="component" value="Unassembled WGS sequence"/>
</dbReference>
<protein>
    <submittedName>
        <fullName evidence="2">HTH domain-containing protein</fullName>
    </submittedName>
</protein>
<name>A0A951M9V8_9BACT</name>
<dbReference type="Pfam" id="PF08279">
    <property type="entry name" value="HTH_11"/>
    <property type="match status" value="1"/>
</dbReference>
<dbReference type="EMBL" id="RPHB01000001">
    <property type="protein sequence ID" value="MBW3466254.1"/>
    <property type="molecule type" value="Genomic_DNA"/>
</dbReference>
<proteinExistence type="predicted"/>
<dbReference type="RefSeq" id="WP_219286046.1">
    <property type="nucleotide sequence ID" value="NZ_RPHB01000001.1"/>
</dbReference>
<evidence type="ECO:0000313" key="2">
    <source>
        <dbReference type="EMBL" id="MBW3466254.1"/>
    </source>
</evidence>
<gene>
    <name evidence="2" type="ORF">EGN73_00290</name>
</gene>